<dbReference type="EMBL" id="GBRH01218900">
    <property type="protein sequence ID" value="JAD78995.1"/>
    <property type="molecule type" value="Transcribed_RNA"/>
</dbReference>
<proteinExistence type="predicted"/>
<name>A0A0A9D020_ARUDO</name>
<sequence>MMFNHFYSTCLLIQISFDSLGCLDFFKDHWPNLFLHLEHLRVKRGTLQLVVDRL</sequence>
<reference evidence="1" key="2">
    <citation type="journal article" date="2015" name="Data Brief">
        <title>Shoot transcriptome of the giant reed, Arundo donax.</title>
        <authorList>
            <person name="Barrero R.A."/>
            <person name="Guerrero F.D."/>
            <person name="Moolhuijzen P."/>
            <person name="Goolsby J.A."/>
            <person name="Tidwell J."/>
            <person name="Bellgard S.E."/>
            <person name="Bellgard M.I."/>
        </authorList>
    </citation>
    <scope>NUCLEOTIDE SEQUENCE</scope>
    <source>
        <tissue evidence="1">Shoot tissue taken approximately 20 cm above the soil surface</tissue>
    </source>
</reference>
<accession>A0A0A9D020</accession>
<organism evidence="1">
    <name type="scientific">Arundo donax</name>
    <name type="common">Giant reed</name>
    <name type="synonym">Donax arundinaceus</name>
    <dbReference type="NCBI Taxonomy" id="35708"/>
    <lineage>
        <taxon>Eukaryota</taxon>
        <taxon>Viridiplantae</taxon>
        <taxon>Streptophyta</taxon>
        <taxon>Embryophyta</taxon>
        <taxon>Tracheophyta</taxon>
        <taxon>Spermatophyta</taxon>
        <taxon>Magnoliopsida</taxon>
        <taxon>Liliopsida</taxon>
        <taxon>Poales</taxon>
        <taxon>Poaceae</taxon>
        <taxon>PACMAD clade</taxon>
        <taxon>Arundinoideae</taxon>
        <taxon>Arundineae</taxon>
        <taxon>Arundo</taxon>
    </lineage>
</organism>
<reference evidence="1" key="1">
    <citation type="submission" date="2014-09" db="EMBL/GenBank/DDBJ databases">
        <authorList>
            <person name="Magalhaes I.L.F."/>
            <person name="Oliveira U."/>
            <person name="Santos F.R."/>
            <person name="Vidigal T.H.D.A."/>
            <person name="Brescovit A.D."/>
            <person name="Santos A.J."/>
        </authorList>
    </citation>
    <scope>NUCLEOTIDE SEQUENCE</scope>
    <source>
        <tissue evidence="1">Shoot tissue taken approximately 20 cm above the soil surface</tissue>
    </source>
</reference>
<dbReference type="AlphaFoldDB" id="A0A0A9D020"/>
<evidence type="ECO:0000313" key="1">
    <source>
        <dbReference type="EMBL" id="JAD78995.1"/>
    </source>
</evidence>
<protein>
    <submittedName>
        <fullName evidence="1">Pco095974</fullName>
    </submittedName>
</protein>